<gene>
    <name evidence="3" type="ORF">FEA48_23370</name>
</gene>
<dbReference type="AlphaFoldDB" id="A0A5R8ZWI5"/>
<dbReference type="InterPro" id="IPR036761">
    <property type="entry name" value="TTHA0802/YceI-like_sf"/>
</dbReference>
<dbReference type="InterPro" id="IPR007372">
    <property type="entry name" value="Lipid/polyisoprenoid-bd_YceI"/>
</dbReference>
<dbReference type="EMBL" id="VASG01000007">
    <property type="protein sequence ID" value="TLP70778.1"/>
    <property type="molecule type" value="Genomic_DNA"/>
</dbReference>
<dbReference type="PANTHER" id="PTHR34406:SF1">
    <property type="entry name" value="PROTEIN YCEI"/>
    <property type="match status" value="1"/>
</dbReference>
<reference evidence="4" key="2">
    <citation type="submission" date="2019-06" db="EMBL/GenBank/DDBJ databases">
        <title>AzeR, a transcriptional regulator that responds to azelaic acid in Pseudomonas nitroreducens.</title>
        <authorList>
            <person name="Bez C."/>
            <person name="Javvadi S.G."/>
            <person name="Bertani I."/>
            <person name="Devescovi G."/>
            <person name="Studholme D.J."/>
            <person name="Geller A."/>
            <person name="Levy A."/>
            <person name="Venturi V."/>
        </authorList>
    </citation>
    <scope>NUCLEOTIDE SEQUENCE [LARGE SCALE GENOMIC DNA]</scope>
    <source>
        <strain evidence="4">DSM 9128</strain>
    </source>
</reference>
<evidence type="ECO:0000313" key="4">
    <source>
        <dbReference type="Proteomes" id="UP000307510"/>
    </source>
</evidence>
<dbReference type="PIRSF" id="PIRSF029811">
    <property type="entry name" value="UCP029811"/>
    <property type="match status" value="1"/>
</dbReference>
<dbReference type="Pfam" id="PF04264">
    <property type="entry name" value="YceI"/>
    <property type="match status" value="1"/>
</dbReference>
<proteinExistence type="predicted"/>
<name>A0A5R8ZWI5_PSENT</name>
<feature type="chain" id="PRO_5024455218" evidence="1">
    <location>
        <begin position="23"/>
        <end position="199"/>
    </location>
</feature>
<dbReference type="PANTHER" id="PTHR34406">
    <property type="entry name" value="PROTEIN YCEI"/>
    <property type="match status" value="1"/>
</dbReference>
<evidence type="ECO:0000259" key="2">
    <source>
        <dbReference type="SMART" id="SM00867"/>
    </source>
</evidence>
<organism evidence="3 4">
    <name type="scientific">Pseudomonas nitroreducens</name>
    <dbReference type="NCBI Taxonomy" id="46680"/>
    <lineage>
        <taxon>Bacteria</taxon>
        <taxon>Pseudomonadati</taxon>
        <taxon>Pseudomonadota</taxon>
        <taxon>Gammaproteobacteria</taxon>
        <taxon>Pseudomonadales</taxon>
        <taxon>Pseudomonadaceae</taxon>
        <taxon>Pseudomonas</taxon>
    </lineage>
</organism>
<feature type="signal peptide" evidence="1">
    <location>
        <begin position="1"/>
        <end position="22"/>
    </location>
</feature>
<protein>
    <submittedName>
        <fullName evidence="3">YceI family protein</fullName>
    </submittedName>
</protein>
<comment type="caution">
    <text evidence="3">The sequence shown here is derived from an EMBL/GenBank/DDBJ whole genome shotgun (WGS) entry which is preliminary data.</text>
</comment>
<feature type="domain" description="Lipid/polyisoprenoid-binding YceI-like" evidence="2">
    <location>
        <begin position="23"/>
        <end position="192"/>
    </location>
</feature>
<dbReference type="SUPFAM" id="SSF101874">
    <property type="entry name" value="YceI-like"/>
    <property type="match status" value="1"/>
</dbReference>
<dbReference type="Gene3D" id="2.40.128.110">
    <property type="entry name" value="Lipid/polyisoprenoid-binding, YceI-like"/>
    <property type="match status" value="1"/>
</dbReference>
<dbReference type="Proteomes" id="UP000307510">
    <property type="component" value="Unassembled WGS sequence"/>
</dbReference>
<keyword evidence="1" id="KW-0732">Signal</keyword>
<dbReference type="RefSeq" id="WP_138215937.1">
    <property type="nucleotide sequence ID" value="NZ_VASG01000007.1"/>
</dbReference>
<accession>A0A5R8ZWI5</accession>
<evidence type="ECO:0000313" key="3">
    <source>
        <dbReference type="EMBL" id="TLP70778.1"/>
    </source>
</evidence>
<dbReference type="InterPro" id="IPR027016">
    <property type="entry name" value="UCP029811"/>
</dbReference>
<evidence type="ECO:0000256" key="1">
    <source>
        <dbReference type="SAM" id="SignalP"/>
    </source>
</evidence>
<sequence length="199" mass="22306">MHSFVTGAVCALLVLASPLALAEWQLDGDTSRISFVSVKRGKMAEVQRFDRLSGQIDDKGAVRVVVPLESIDSGLALRDERMRNAFFEIERFPEAIVSSQLDLSRYEDLQVGQSRQETIDFNLDLHGQQRRLKSEVLVSRPSESRIEVTTMEPLVLKLIDFDLEEKLEPLKQIANVPSITPEVPVFAVLGFSQVIKQAP</sequence>
<reference evidence="3 4" key="1">
    <citation type="submission" date="2019-05" db="EMBL/GenBank/DDBJ databases">
        <authorList>
            <person name="Moore K."/>
            <person name="O'Neill P."/>
            <person name="Farbos A."/>
            <person name="Studholme D.J."/>
        </authorList>
    </citation>
    <scope>NUCLEOTIDE SEQUENCE [LARGE SCALE GENOMIC DNA]</scope>
    <source>
        <strain evidence="3 4">DSM 9128</strain>
    </source>
</reference>
<dbReference type="SMART" id="SM00867">
    <property type="entry name" value="YceI"/>
    <property type="match status" value="1"/>
</dbReference>